<dbReference type="GO" id="GO:0016020">
    <property type="term" value="C:membrane"/>
    <property type="evidence" value="ECO:0007669"/>
    <property type="project" value="UniProtKB-SubCell"/>
</dbReference>
<evidence type="ECO:0000256" key="1">
    <source>
        <dbReference type="ARBA" id="ARBA00004141"/>
    </source>
</evidence>
<name>A0A0N0M811_9HYPH</name>
<evidence type="ECO:0000259" key="8">
    <source>
        <dbReference type="Pfam" id="PF01694"/>
    </source>
</evidence>
<keyword evidence="4 7" id="KW-0812">Transmembrane</keyword>
<dbReference type="InterPro" id="IPR022764">
    <property type="entry name" value="Peptidase_S54_rhomboid_dom"/>
</dbReference>
<dbReference type="Gene3D" id="1.20.1540.10">
    <property type="entry name" value="Rhomboid-like"/>
    <property type="match status" value="1"/>
</dbReference>
<reference evidence="9 10" key="1">
    <citation type="submission" date="2015-07" db="EMBL/GenBank/DDBJ databases">
        <title>Whole genome sequencing of Bosea vaviloviae isolated from cave pool.</title>
        <authorList>
            <person name="Tan N.E.H."/>
            <person name="Lee Y.P."/>
            <person name="Gan H.M."/>
            <person name="Barton H."/>
            <person name="Savka M.A."/>
        </authorList>
    </citation>
    <scope>NUCLEOTIDE SEQUENCE [LARGE SCALE GENOMIC DNA]</scope>
    <source>
        <strain evidence="9 10">SD260</strain>
    </source>
</reference>
<organism evidence="9 10">
    <name type="scientific">Bosea vaviloviae</name>
    <dbReference type="NCBI Taxonomy" id="1526658"/>
    <lineage>
        <taxon>Bacteria</taxon>
        <taxon>Pseudomonadati</taxon>
        <taxon>Pseudomonadota</taxon>
        <taxon>Alphaproteobacteria</taxon>
        <taxon>Hyphomicrobiales</taxon>
        <taxon>Boseaceae</taxon>
        <taxon>Bosea</taxon>
    </lineage>
</organism>
<dbReference type="PANTHER" id="PTHR43066:SF26">
    <property type="entry name" value="RHOMBOID PROTEASE GLPG"/>
    <property type="match status" value="1"/>
</dbReference>
<dbReference type="GO" id="GO:0004252">
    <property type="term" value="F:serine-type endopeptidase activity"/>
    <property type="evidence" value="ECO:0007669"/>
    <property type="project" value="InterPro"/>
</dbReference>
<evidence type="ECO:0000256" key="3">
    <source>
        <dbReference type="ARBA" id="ARBA00022519"/>
    </source>
</evidence>
<feature type="transmembrane region" description="Helical" evidence="7">
    <location>
        <begin position="16"/>
        <end position="34"/>
    </location>
</feature>
<feature type="domain" description="Peptidase S54 rhomboid" evidence="8">
    <location>
        <begin position="101"/>
        <end position="262"/>
    </location>
</feature>
<evidence type="ECO:0000256" key="2">
    <source>
        <dbReference type="ARBA" id="ARBA00022475"/>
    </source>
</evidence>
<dbReference type="Proteomes" id="UP000037822">
    <property type="component" value="Unassembled WGS sequence"/>
</dbReference>
<dbReference type="Pfam" id="PF01694">
    <property type="entry name" value="Rhomboid"/>
    <property type="match status" value="1"/>
</dbReference>
<comment type="caution">
    <text evidence="9">The sequence shown here is derived from an EMBL/GenBank/DDBJ whole genome shotgun (WGS) entry which is preliminary data.</text>
</comment>
<dbReference type="InterPro" id="IPR035952">
    <property type="entry name" value="Rhomboid-like_sf"/>
</dbReference>
<evidence type="ECO:0000313" key="9">
    <source>
        <dbReference type="EMBL" id="KPH75538.1"/>
    </source>
</evidence>
<accession>A0A0N0M811</accession>
<proteinExistence type="predicted"/>
<dbReference type="PANTHER" id="PTHR43066">
    <property type="entry name" value="RHOMBOID-RELATED PROTEIN"/>
    <property type="match status" value="1"/>
</dbReference>
<dbReference type="AlphaFoldDB" id="A0A0N0M811"/>
<protein>
    <recommendedName>
        <fullName evidence="8">Peptidase S54 rhomboid domain-containing protein</fullName>
    </recommendedName>
</protein>
<evidence type="ECO:0000256" key="6">
    <source>
        <dbReference type="ARBA" id="ARBA00023136"/>
    </source>
</evidence>
<feature type="transmembrane region" description="Helical" evidence="7">
    <location>
        <begin position="46"/>
        <end position="64"/>
    </location>
</feature>
<dbReference type="OrthoDB" id="9797190at2"/>
<feature type="transmembrane region" description="Helical" evidence="7">
    <location>
        <begin position="218"/>
        <end position="240"/>
    </location>
</feature>
<feature type="transmembrane region" description="Helical" evidence="7">
    <location>
        <begin position="141"/>
        <end position="158"/>
    </location>
</feature>
<evidence type="ECO:0000256" key="5">
    <source>
        <dbReference type="ARBA" id="ARBA00022989"/>
    </source>
</evidence>
<comment type="subcellular location">
    <subcellularLocation>
        <location evidence="1">Membrane</location>
        <topology evidence="1">Multi-pass membrane protein</topology>
    </subcellularLocation>
</comment>
<dbReference type="PATRIC" id="fig|1526658.3.peg.932"/>
<keyword evidence="6 7" id="KW-0472">Membrane</keyword>
<evidence type="ECO:0000256" key="7">
    <source>
        <dbReference type="SAM" id="Phobius"/>
    </source>
</evidence>
<evidence type="ECO:0000313" key="10">
    <source>
        <dbReference type="Proteomes" id="UP000037822"/>
    </source>
</evidence>
<keyword evidence="2" id="KW-1003">Cell membrane</keyword>
<dbReference type="EMBL" id="LGSZ01000078">
    <property type="protein sequence ID" value="KPH75538.1"/>
    <property type="molecule type" value="Genomic_DNA"/>
</dbReference>
<keyword evidence="10" id="KW-1185">Reference proteome</keyword>
<gene>
    <name evidence="9" type="ORF">AE618_24525</name>
</gene>
<dbReference type="SUPFAM" id="SSF144091">
    <property type="entry name" value="Rhomboid-like"/>
    <property type="match status" value="1"/>
</dbReference>
<sequence>MSDTPPSQLPPPREPAVNLPSAVVWLIVALGLIQGGRSLLSAYDDYVLMSWFAFVPARISLWLAPDRVDDVVSAMTMSVPGQDLADRLQLVRLLLADGGPRLWTLLTYGLLHGSWLHLVTNLVWLAAFGSPVARRLGSGRFLSLMALSTIGGALLHWFSRELDVLPLVGASAAVSGATAAAIRFVFAPGLRFGSLADDAVVRAIPAEPTGQLWRNSRAMLFIGIWFATNILFGAGLVPILGEETSIAWEAHIGGFLVGLLIFPLFDKGVVRR</sequence>
<dbReference type="RefSeq" id="WP_054211678.1">
    <property type="nucleotide sequence ID" value="NZ_LGSZ01000078.1"/>
</dbReference>
<keyword evidence="5 7" id="KW-1133">Transmembrane helix</keyword>
<keyword evidence="3" id="KW-0997">Cell inner membrane</keyword>
<feature type="transmembrane region" description="Helical" evidence="7">
    <location>
        <begin position="246"/>
        <end position="265"/>
    </location>
</feature>
<feature type="transmembrane region" description="Helical" evidence="7">
    <location>
        <begin position="164"/>
        <end position="186"/>
    </location>
</feature>
<feature type="transmembrane region" description="Helical" evidence="7">
    <location>
        <begin position="105"/>
        <end position="129"/>
    </location>
</feature>
<evidence type="ECO:0000256" key="4">
    <source>
        <dbReference type="ARBA" id="ARBA00022692"/>
    </source>
</evidence>